<sequence length="380" mass="39901">MIRNILVLGLGSLLLAACASSPSGLTSEELISTVTASPAPPPEGMEADDMDELAELMGEPVGDTSSGEIVLHGTGRGGGMQRPEGNIELDLSGIGAGGGGSGEGTIGIGNMGAIGSGGGGSAGSGFIYPAMGSAFATARPETPYAMQANGEAPYWRSDAEFYELDGEILARFSLVAADAGELGVTLREAPGNLVDGFRSYVSVDADGPRVSANYQAGPCVDALGVEREYFASIQVDGSIFEGCARETGGQWDWSRDLLSRYTEILVCLEEVENAIGVLDAYAPSPENTAIRVLTVDQSRFECLIVNSGQRLASVRELDATEVHLNEGRTIFMRERFQSADNCRSYESIRSATGELMGYLAHDLCQNPRVHVEGPLEPGES</sequence>
<dbReference type="Proteomes" id="UP001354971">
    <property type="component" value="Unassembled WGS sequence"/>
</dbReference>
<proteinExistence type="predicted"/>
<organism evidence="2 3">
    <name type="scientific">Hyphobacterium lacteum</name>
    <dbReference type="NCBI Taxonomy" id="3116575"/>
    <lineage>
        <taxon>Bacteria</taxon>
        <taxon>Pseudomonadati</taxon>
        <taxon>Pseudomonadota</taxon>
        <taxon>Alphaproteobacteria</taxon>
        <taxon>Maricaulales</taxon>
        <taxon>Maricaulaceae</taxon>
        <taxon>Hyphobacterium</taxon>
    </lineage>
</organism>
<dbReference type="PROSITE" id="PS51257">
    <property type="entry name" value="PROKAR_LIPOPROTEIN"/>
    <property type="match status" value="1"/>
</dbReference>
<evidence type="ECO:0000313" key="2">
    <source>
        <dbReference type="EMBL" id="MEE2525096.1"/>
    </source>
</evidence>
<gene>
    <name evidence="2" type="ORF">V0U79_01875</name>
</gene>
<name>A0ABU7LMF3_9PROT</name>
<keyword evidence="3" id="KW-1185">Reference proteome</keyword>
<reference evidence="2 3" key="1">
    <citation type="submission" date="2024-01" db="EMBL/GenBank/DDBJ databases">
        <title>Hyphobacterium bacterium isolated from marine sediment.</title>
        <authorList>
            <person name="Zhao S."/>
        </authorList>
    </citation>
    <scope>NUCLEOTIDE SEQUENCE [LARGE SCALE GENOMIC DNA]</scope>
    <source>
        <strain evidence="3">HN65</strain>
    </source>
</reference>
<evidence type="ECO:0000256" key="1">
    <source>
        <dbReference type="SAM" id="SignalP"/>
    </source>
</evidence>
<feature type="chain" id="PRO_5045962532" evidence="1">
    <location>
        <begin position="20"/>
        <end position="380"/>
    </location>
</feature>
<keyword evidence="1" id="KW-0732">Signal</keyword>
<dbReference type="EMBL" id="JAZDRP010000001">
    <property type="protein sequence ID" value="MEE2525096.1"/>
    <property type="molecule type" value="Genomic_DNA"/>
</dbReference>
<feature type="signal peptide" evidence="1">
    <location>
        <begin position="1"/>
        <end position="19"/>
    </location>
</feature>
<dbReference type="RefSeq" id="WP_330197759.1">
    <property type="nucleotide sequence ID" value="NZ_JAZDRP010000001.1"/>
</dbReference>
<protein>
    <submittedName>
        <fullName evidence="2">Uncharacterized protein</fullName>
    </submittedName>
</protein>
<accession>A0ABU7LMF3</accession>
<evidence type="ECO:0000313" key="3">
    <source>
        <dbReference type="Proteomes" id="UP001354971"/>
    </source>
</evidence>
<comment type="caution">
    <text evidence="2">The sequence shown here is derived from an EMBL/GenBank/DDBJ whole genome shotgun (WGS) entry which is preliminary data.</text>
</comment>